<keyword evidence="3" id="KW-0378">Hydrolase</keyword>
<comment type="caution">
    <text evidence="7">The sequence shown here is derived from an EMBL/GenBank/DDBJ whole genome shotgun (WGS) entry which is preliminary data.</text>
</comment>
<dbReference type="Pfam" id="PF00450">
    <property type="entry name" value="Peptidase_S10"/>
    <property type="match status" value="1"/>
</dbReference>
<protein>
    <recommendedName>
        <fullName evidence="9">Serine protease family S10</fullName>
    </recommendedName>
</protein>
<keyword evidence="6" id="KW-0812">Transmembrane</keyword>
<evidence type="ECO:0000256" key="2">
    <source>
        <dbReference type="ARBA" id="ARBA00022670"/>
    </source>
</evidence>
<dbReference type="InterPro" id="IPR001563">
    <property type="entry name" value="Peptidase_S10"/>
</dbReference>
<dbReference type="PANTHER" id="PTHR11802">
    <property type="entry name" value="SERINE PROTEASE FAMILY S10 SERINE CARBOXYPEPTIDASE"/>
    <property type="match status" value="1"/>
</dbReference>
<keyword evidence="8" id="KW-1185">Reference proteome</keyword>
<dbReference type="PANTHER" id="PTHR11802:SF113">
    <property type="entry name" value="SERINE CARBOXYPEPTIDASE CTSA-4.1"/>
    <property type="match status" value="1"/>
</dbReference>
<keyword evidence="1" id="KW-0121">Carboxypeptidase</keyword>
<evidence type="ECO:0000256" key="1">
    <source>
        <dbReference type="ARBA" id="ARBA00022645"/>
    </source>
</evidence>
<dbReference type="AlphaFoldDB" id="A0A8T1VPJ3"/>
<accession>A0A8T1VPJ3</accession>
<dbReference type="InterPro" id="IPR033124">
    <property type="entry name" value="Ser_caboxypep_his_AS"/>
</dbReference>
<dbReference type="Proteomes" id="UP000693981">
    <property type="component" value="Unassembled WGS sequence"/>
</dbReference>
<evidence type="ECO:0000256" key="3">
    <source>
        <dbReference type="ARBA" id="ARBA00022801"/>
    </source>
</evidence>
<evidence type="ECO:0000256" key="4">
    <source>
        <dbReference type="ARBA" id="ARBA00023180"/>
    </source>
</evidence>
<feature type="region of interest" description="Disordered" evidence="5">
    <location>
        <begin position="1"/>
        <end position="23"/>
    </location>
</feature>
<feature type="transmembrane region" description="Helical" evidence="6">
    <location>
        <begin position="27"/>
        <end position="50"/>
    </location>
</feature>
<reference evidence="7" key="1">
    <citation type="submission" date="2021-02" db="EMBL/GenBank/DDBJ databases">
        <authorList>
            <person name="Palmer J.M."/>
        </authorList>
    </citation>
    <scope>NUCLEOTIDE SEQUENCE</scope>
    <source>
        <strain evidence="7">SCRP23</strain>
    </source>
</reference>
<keyword evidence="6" id="KW-0472">Membrane</keyword>
<dbReference type="EMBL" id="JAGDFL010000679">
    <property type="protein sequence ID" value="KAG7383041.1"/>
    <property type="molecule type" value="Genomic_DNA"/>
</dbReference>
<dbReference type="GO" id="GO:0006508">
    <property type="term" value="P:proteolysis"/>
    <property type="evidence" value="ECO:0007669"/>
    <property type="project" value="UniProtKB-KW"/>
</dbReference>
<sequence>MPTETTPLRNGEPRRPPLPDTDRQRRIAGLAVFGLVMMTIAILTTTSIGVRSDPQPIPEPVKATHEHSPHQSVLNTTTPQTPAPTSETWFRCGTENSESGYITLASNEENHYFYWFFQSRNAPATDPLVLWLTGGGSGCSSLTVLLSENGPCQLNADLTTALNMYSWTTEANMIWLDQPINVGFSYGDDTSADANEVNAEESIYWFLHGFLDKHPEFEGRPLFLAGEGYASHYIPAAAHYIWRENRAAEEVNATIRLNLEGISIGNGLINPVIQMSHTLDMAVQNAYNISLLNTTQLAAAEEALQVCENQLGKCQTNTNTCLDSDSLCSSSLLAESHRNKFDVRKRCAARDPSDCYNTTAVADYLNSKTVRSYLKVSDQVPSWQKCASSAVQQLVPDLMKNVDGYIADLLNDGSVRVLIYNGDADLVCNWYGSQAWTRQLDWVHQQEFRDAKERKFLVPGDLEMVEAGSVRAYKTQFSFVRIFSAGHMVPKDQPFAALEMINRFMRNETL</sequence>
<feature type="region of interest" description="Disordered" evidence="5">
    <location>
        <begin position="50"/>
        <end position="86"/>
    </location>
</feature>
<evidence type="ECO:0000256" key="5">
    <source>
        <dbReference type="SAM" id="MobiDB-lite"/>
    </source>
</evidence>
<proteinExistence type="predicted"/>
<organism evidence="7 8">
    <name type="scientific">Phytophthora boehmeriae</name>
    <dbReference type="NCBI Taxonomy" id="109152"/>
    <lineage>
        <taxon>Eukaryota</taxon>
        <taxon>Sar</taxon>
        <taxon>Stramenopiles</taxon>
        <taxon>Oomycota</taxon>
        <taxon>Peronosporomycetes</taxon>
        <taxon>Peronosporales</taxon>
        <taxon>Peronosporaceae</taxon>
        <taxon>Phytophthora</taxon>
    </lineage>
</organism>
<dbReference type="PROSITE" id="PS00560">
    <property type="entry name" value="CARBOXYPEPT_SER_HIS"/>
    <property type="match status" value="1"/>
</dbReference>
<evidence type="ECO:0008006" key="9">
    <source>
        <dbReference type="Google" id="ProtNLM"/>
    </source>
</evidence>
<feature type="compositionally biased region" description="Polar residues" evidence="5">
    <location>
        <begin position="70"/>
        <end position="86"/>
    </location>
</feature>
<dbReference type="GO" id="GO:0004185">
    <property type="term" value="F:serine-type carboxypeptidase activity"/>
    <property type="evidence" value="ECO:0007669"/>
    <property type="project" value="InterPro"/>
</dbReference>
<keyword evidence="2" id="KW-0645">Protease</keyword>
<evidence type="ECO:0000256" key="6">
    <source>
        <dbReference type="SAM" id="Phobius"/>
    </source>
</evidence>
<name>A0A8T1VPJ3_9STRA</name>
<keyword evidence="4" id="KW-0325">Glycoprotein</keyword>
<keyword evidence="6" id="KW-1133">Transmembrane helix</keyword>
<feature type="compositionally biased region" description="Basic and acidic residues" evidence="5">
    <location>
        <begin position="11"/>
        <end position="23"/>
    </location>
</feature>
<dbReference type="OrthoDB" id="443318at2759"/>
<evidence type="ECO:0000313" key="8">
    <source>
        <dbReference type="Proteomes" id="UP000693981"/>
    </source>
</evidence>
<gene>
    <name evidence="7" type="ORF">PHYBOEH_010103</name>
</gene>
<evidence type="ECO:0000313" key="7">
    <source>
        <dbReference type="EMBL" id="KAG7383041.1"/>
    </source>
</evidence>